<dbReference type="Proteomes" id="UP001589758">
    <property type="component" value="Unassembled WGS sequence"/>
</dbReference>
<dbReference type="Pfam" id="PF03328">
    <property type="entry name" value="HpcH_HpaI"/>
    <property type="match status" value="1"/>
</dbReference>
<keyword evidence="3 5" id="KW-0456">Lyase</keyword>
<organism evidence="5 6">
    <name type="scientific">Thorsellia kenyensis</name>
    <dbReference type="NCBI Taxonomy" id="1549888"/>
    <lineage>
        <taxon>Bacteria</taxon>
        <taxon>Pseudomonadati</taxon>
        <taxon>Pseudomonadota</taxon>
        <taxon>Gammaproteobacteria</taxon>
        <taxon>Enterobacterales</taxon>
        <taxon>Thorselliaceae</taxon>
        <taxon>Thorsellia</taxon>
    </lineage>
</organism>
<keyword evidence="2" id="KW-0479">Metal-binding</keyword>
<gene>
    <name evidence="5" type="ORF">ACFFIT_12500</name>
</gene>
<proteinExistence type="inferred from homology"/>
<accession>A0ABV6CD20</accession>
<feature type="domain" description="HpcH/HpaI aldolase/citrate lyase" evidence="4">
    <location>
        <begin position="26"/>
        <end position="250"/>
    </location>
</feature>
<evidence type="ECO:0000256" key="2">
    <source>
        <dbReference type="ARBA" id="ARBA00022723"/>
    </source>
</evidence>
<dbReference type="InterPro" id="IPR040442">
    <property type="entry name" value="Pyrv_kinase-like_dom_sf"/>
</dbReference>
<keyword evidence="6" id="KW-1185">Reference proteome</keyword>
<protein>
    <submittedName>
        <fullName evidence="5">HpcH/HpaI aldolase/citrate lyase family protein</fullName>
    </submittedName>
</protein>
<dbReference type="RefSeq" id="WP_385878134.1">
    <property type="nucleotide sequence ID" value="NZ_JBHLXE010000108.1"/>
</dbReference>
<evidence type="ECO:0000313" key="5">
    <source>
        <dbReference type="EMBL" id="MFC0180892.1"/>
    </source>
</evidence>
<dbReference type="InterPro" id="IPR015813">
    <property type="entry name" value="Pyrv/PenolPyrv_kinase-like_dom"/>
</dbReference>
<dbReference type="PANTHER" id="PTHR30502">
    <property type="entry name" value="2-KETO-3-DEOXY-L-RHAMNONATE ALDOLASE"/>
    <property type="match status" value="1"/>
</dbReference>
<dbReference type="EMBL" id="JBHLXE010000108">
    <property type="protein sequence ID" value="MFC0180892.1"/>
    <property type="molecule type" value="Genomic_DNA"/>
</dbReference>
<dbReference type="GO" id="GO:0016829">
    <property type="term" value="F:lyase activity"/>
    <property type="evidence" value="ECO:0007669"/>
    <property type="project" value="UniProtKB-KW"/>
</dbReference>
<evidence type="ECO:0000259" key="4">
    <source>
        <dbReference type="Pfam" id="PF03328"/>
    </source>
</evidence>
<evidence type="ECO:0000256" key="3">
    <source>
        <dbReference type="ARBA" id="ARBA00023239"/>
    </source>
</evidence>
<reference evidence="5 6" key="1">
    <citation type="submission" date="2024-09" db="EMBL/GenBank/DDBJ databases">
        <authorList>
            <person name="Sun Q."/>
            <person name="Mori K."/>
        </authorList>
    </citation>
    <scope>NUCLEOTIDE SEQUENCE [LARGE SCALE GENOMIC DNA]</scope>
    <source>
        <strain evidence="5 6">CCM 8545</strain>
    </source>
</reference>
<dbReference type="PANTHER" id="PTHR30502:SF0">
    <property type="entry name" value="PHOSPHOENOLPYRUVATE CARBOXYLASE FAMILY PROTEIN"/>
    <property type="match status" value="1"/>
</dbReference>
<evidence type="ECO:0000256" key="1">
    <source>
        <dbReference type="ARBA" id="ARBA00005568"/>
    </source>
</evidence>
<dbReference type="SUPFAM" id="SSF51621">
    <property type="entry name" value="Phosphoenolpyruvate/pyruvate domain"/>
    <property type="match status" value="1"/>
</dbReference>
<name>A0ABV6CD20_9GAMM</name>
<comment type="similarity">
    <text evidence="1">Belongs to the HpcH/HpaI aldolase family.</text>
</comment>
<sequence>MTTQLISQIPFKARIELAQKRQIPLIGSWLMTANPIISELMATAGFEFLVVDMEHSPMDVPDMVGMLHALSGTQGSPVVRLPWSEMVLVKRVLDAGAQTVMFPFIQNKEEAEAAVSYTRYPPNGVRGVAAMHRGSRFGTFPNFLKDAHKPLTIILQIETPEALAQLEDIASVDGVDAIFVGPGDLSTTMGYPGQIGAQPVQDALKEAAARCKKMNIPCGIVGADSEMIKTYQSYGYDFVAIASDLALLMNSAKQAAQTFGTSTLQVTQSQEKSAY</sequence>
<dbReference type="Gene3D" id="3.20.20.60">
    <property type="entry name" value="Phosphoenolpyruvate-binding domains"/>
    <property type="match status" value="1"/>
</dbReference>
<dbReference type="InterPro" id="IPR050251">
    <property type="entry name" value="HpcH-HpaI_aldolase"/>
</dbReference>
<dbReference type="InterPro" id="IPR005000">
    <property type="entry name" value="Aldolase/citrate-lyase_domain"/>
</dbReference>
<comment type="caution">
    <text evidence="5">The sequence shown here is derived from an EMBL/GenBank/DDBJ whole genome shotgun (WGS) entry which is preliminary data.</text>
</comment>
<evidence type="ECO:0000313" key="6">
    <source>
        <dbReference type="Proteomes" id="UP001589758"/>
    </source>
</evidence>